<dbReference type="Pfam" id="PF13302">
    <property type="entry name" value="Acetyltransf_3"/>
    <property type="match status" value="1"/>
</dbReference>
<dbReference type="PANTHER" id="PTHR43792">
    <property type="entry name" value="GNAT FAMILY, PUTATIVE (AFU_ORTHOLOGUE AFUA_3G00765)-RELATED-RELATED"/>
    <property type="match status" value="1"/>
</dbReference>
<dbReference type="PANTHER" id="PTHR43792:SF1">
    <property type="entry name" value="N-ACETYLTRANSFERASE DOMAIN-CONTAINING PROTEIN"/>
    <property type="match status" value="1"/>
</dbReference>
<evidence type="ECO:0000259" key="1">
    <source>
        <dbReference type="Pfam" id="PF13302"/>
    </source>
</evidence>
<proteinExistence type="predicted"/>
<feature type="domain" description="N-acetyltransferase" evidence="1">
    <location>
        <begin position="12"/>
        <end position="157"/>
    </location>
</feature>
<name>A0A1Z8BF95_9FLAO</name>
<comment type="caution">
    <text evidence="2">The sequence shown here is derived from an EMBL/GenBank/DDBJ whole genome shotgun (WGS) entry which is preliminary data.</text>
</comment>
<dbReference type="InterPro" id="IPR016181">
    <property type="entry name" value="Acyl_CoA_acyltransferase"/>
</dbReference>
<dbReference type="SUPFAM" id="SSF55729">
    <property type="entry name" value="Acyl-CoA N-acyltransferases (Nat)"/>
    <property type="match status" value="1"/>
</dbReference>
<reference evidence="3" key="1">
    <citation type="journal article" date="2017" name="Proc. Natl. Acad. Sci. U.S.A.">
        <title>Simulation of Deepwater Horizon oil plume reveals substrate specialization within a complex community of hydrocarbon-degraders.</title>
        <authorList>
            <person name="Hu P."/>
            <person name="Dubinsky E.A."/>
            <person name="Probst A.J."/>
            <person name="Wang J."/>
            <person name="Sieber C.M.K."/>
            <person name="Tom L.M."/>
            <person name="Gardinali P."/>
            <person name="Banfield J.F."/>
            <person name="Atlas R.M."/>
            <person name="Andersen G.L."/>
        </authorList>
    </citation>
    <scope>NUCLEOTIDE SEQUENCE [LARGE SCALE GENOMIC DNA]</scope>
</reference>
<dbReference type="InterPro" id="IPR000182">
    <property type="entry name" value="GNAT_dom"/>
</dbReference>
<dbReference type="AlphaFoldDB" id="A0A1Z8BF95"/>
<protein>
    <recommendedName>
        <fullName evidence="1">N-acetyltransferase domain-containing protein</fullName>
    </recommendedName>
</protein>
<organism evidence="2 3">
    <name type="scientific">Nonlabens dokdonensis</name>
    <dbReference type="NCBI Taxonomy" id="328515"/>
    <lineage>
        <taxon>Bacteria</taxon>
        <taxon>Pseudomonadati</taxon>
        <taxon>Bacteroidota</taxon>
        <taxon>Flavobacteriia</taxon>
        <taxon>Flavobacteriales</taxon>
        <taxon>Flavobacteriaceae</taxon>
        <taxon>Nonlabens</taxon>
    </lineage>
</organism>
<dbReference type="GO" id="GO:0016747">
    <property type="term" value="F:acyltransferase activity, transferring groups other than amino-acyl groups"/>
    <property type="evidence" value="ECO:0007669"/>
    <property type="project" value="InterPro"/>
</dbReference>
<dbReference type="Gene3D" id="3.40.630.30">
    <property type="match status" value="1"/>
</dbReference>
<gene>
    <name evidence="2" type="ORF">A9Q93_01370</name>
</gene>
<dbReference type="InterPro" id="IPR051531">
    <property type="entry name" value="N-acetyltransferase"/>
</dbReference>
<dbReference type="Proteomes" id="UP000196102">
    <property type="component" value="Unassembled WGS sequence"/>
</dbReference>
<sequence>MKYLLTNQETERLSFRPVDKADFDTWLPFFKMKNIYKYLWLDETKSEQELCEFWFEKCLARYEEDRGGLNAVILKSTGEMVGKCGLLVQDIEEEKRLEVGYSFLPQHWHKGYATEAAIFAKNFGFINEYDKHFNSNILSMVHVENEGSAKVARNNSMKFEKQVPGLGQNVFDIFSITRKEWEVAQ</sequence>
<evidence type="ECO:0000313" key="2">
    <source>
        <dbReference type="EMBL" id="OUS21187.1"/>
    </source>
</evidence>
<evidence type="ECO:0000313" key="3">
    <source>
        <dbReference type="Proteomes" id="UP000196102"/>
    </source>
</evidence>
<dbReference type="EMBL" id="MAAX01000024">
    <property type="protein sequence ID" value="OUS21187.1"/>
    <property type="molecule type" value="Genomic_DNA"/>
</dbReference>
<accession>A0A1Z8BF95</accession>